<dbReference type="SUPFAM" id="SSF56059">
    <property type="entry name" value="Glutathione synthetase ATP-binding domain-like"/>
    <property type="match status" value="1"/>
</dbReference>
<organism evidence="3 4">
    <name type="scientific">Scardovia wiggsiae F0424</name>
    <dbReference type="NCBI Taxonomy" id="857290"/>
    <lineage>
        <taxon>Bacteria</taxon>
        <taxon>Bacillati</taxon>
        <taxon>Actinomycetota</taxon>
        <taxon>Actinomycetes</taxon>
        <taxon>Bifidobacteriales</taxon>
        <taxon>Bifidobacteriaceae</taxon>
        <taxon>Scardovia</taxon>
    </lineage>
</organism>
<reference evidence="3 4" key="1">
    <citation type="submission" date="2012-01" db="EMBL/GenBank/DDBJ databases">
        <title>The Genome Sequence of Scardovia wiggsiae F0424.</title>
        <authorList>
            <consortium name="The Broad Institute Genome Sequencing Platform"/>
            <person name="Earl A."/>
            <person name="Ward D."/>
            <person name="Feldgarden M."/>
            <person name="Gevers D."/>
            <person name="Izard J."/>
            <person name="Ganesan A."/>
            <person name="Baranova O.V."/>
            <person name="Blanton J.M."/>
            <person name="Tanner A.C."/>
            <person name="Mathney J."/>
            <person name="Dewhirst F.E."/>
            <person name="Young S.K."/>
            <person name="Zeng Q."/>
            <person name="Gargeya S."/>
            <person name="Fitzgerald M."/>
            <person name="Haas B."/>
            <person name="Abouelleil A."/>
            <person name="Alvarado L."/>
            <person name="Arachchi H.M."/>
            <person name="Berlin A."/>
            <person name="Chapman S.B."/>
            <person name="Gearin G."/>
            <person name="Goldberg J."/>
            <person name="Griggs A."/>
            <person name="Gujja S."/>
            <person name="Hansen M."/>
            <person name="Heiman D."/>
            <person name="Howarth C."/>
            <person name="Larimer J."/>
            <person name="Lui A."/>
            <person name="MacDonald P.J.P."/>
            <person name="McCowen C."/>
            <person name="Montmayeur A."/>
            <person name="Murphy C."/>
            <person name="Neiman D."/>
            <person name="Pearson M."/>
            <person name="Priest M."/>
            <person name="Roberts A."/>
            <person name="Saif S."/>
            <person name="Shea T."/>
            <person name="Sisk P."/>
            <person name="Stolte C."/>
            <person name="Sykes S."/>
            <person name="Wortman J."/>
            <person name="Nusbaum C."/>
            <person name="Birren B."/>
        </authorList>
    </citation>
    <scope>NUCLEOTIDE SEQUENCE [LARGE SCALE GENOMIC DNA]</scope>
    <source>
        <strain evidence="3 4">F0424</strain>
    </source>
</reference>
<dbReference type="RefSeq" id="WP_007147116.1">
    <property type="nucleotide sequence ID" value="NZ_AKCI01000001.1"/>
</dbReference>
<dbReference type="AlphaFoldDB" id="J0X099"/>
<evidence type="ECO:0000313" key="4">
    <source>
        <dbReference type="Proteomes" id="UP000006415"/>
    </source>
</evidence>
<proteinExistence type="predicted"/>
<evidence type="ECO:0000259" key="2">
    <source>
        <dbReference type="PROSITE" id="PS50975"/>
    </source>
</evidence>
<dbReference type="InterPro" id="IPR011761">
    <property type="entry name" value="ATP-grasp"/>
</dbReference>
<dbReference type="OrthoDB" id="5420347at2"/>
<comment type="caution">
    <text evidence="3">The sequence shown here is derived from an EMBL/GenBank/DDBJ whole genome shotgun (WGS) entry which is preliminary data.</text>
</comment>
<accession>J0X099</accession>
<feature type="domain" description="ATP-grasp" evidence="2">
    <location>
        <begin position="125"/>
        <end position="330"/>
    </location>
</feature>
<dbReference type="EMBL" id="AGZS01000001">
    <property type="protein sequence ID" value="EJD65284.1"/>
    <property type="molecule type" value="Genomic_DNA"/>
</dbReference>
<dbReference type="GO" id="GO:0046872">
    <property type="term" value="F:metal ion binding"/>
    <property type="evidence" value="ECO:0007669"/>
    <property type="project" value="InterPro"/>
</dbReference>
<evidence type="ECO:0000256" key="1">
    <source>
        <dbReference type="PROSITE-ProRule" id="PRU00409"/>
    </source>
</evidence>
<evidence type="ECO:0000313" key="3">
    <source>
        <dbReference type="EMBL" id="EJD65284.1"/>
    </source>
</evidence>
<sequence>MADFLPVILGGDIGAYAIAREFNDAYGVKPVLVTQYDPLPIRDSAILTRHYCANASEAQPLIEELCSLGEKLKREDAGRTLILLANTEWRIQTIAENRSRLEQFYTLPVPQLDLIEKLNDKESFEQLARSNGMPVPESFYEDFSEAGSSSWKPQPVPDTLHFPLIAKPAQSAQYEQIQFEGRQKVYRIDTRDELDSLWNTLRTTGYRGKFTVQQLIEGDDTYMYSITAYSNTEGQVTFMASARVLLEEHHPATLGNPCAMVTQPVAEILGPARKFLESTGYTGFANFDVKRDPHTGTFYFLEVNPRIGRNSFYCVGAGINPMEELIRDLIPTSADPSHTVQPFGALQQKKPAPGEAEGAAGAGSAPRIAQGKVLYTVIPDCLLKRYITDAQTADEVAGLIRNRRRIDPVVNPNDNSIRRRIYHCESSISQWRKFRRYYPKPTSTGF</sequence>
<keyword evidence="4" id="KW-1185">Reference proteome</keyword>
<protein>
    <recommendedName>
        <fullName evidence="2">ATP-grasp domain-containing protein</fullName>
    </recommendedName>
</protein>
<dbReference type="Proteomes" id="UP000006415">
    <property type="component" value="Unassembled WGS sequence"/>
</dbReference>
<dbReference type="eggNOG" id="COG3919">
    <property type="taxonomic scope" value="Bacteria"/>
</dbReference>
<dbReference type="HOGENOM" id="CLU_054906_0_0_11"/>
<dbReference type="STRING" id="857290.HMPREF9156_00048"/>
<name>J0X099_9BIFI</name>
<gene>
    <name evidence="3" type="ORF">HMPREF9156_00048</name>
</gene>
<dbReference type="GO" id="GO:0005524">
    <property type="term" value="F:ATP binding"/>
    <property type="evidence" value="ECO:0007669"/>
    <property type="project" value="UniProtKB-UniRule"/>
</dbReference>
<dbReference type="InterPro" id="IPR005479">
    <property type="entry name" value="CPAse_ATP-bd"/>
</dbReference>
<keyword evidence="1" id="KW-0067">ATP-binding</keyword>
<dbReference type="PROSITE" id="PS00867">
    <property type="entry name" value="CPSASE_2"/>
    <property type="match status" value="1"/>
</dbReference>
<dbReference type="PROSITE" id="PS50975">
    <property type="entry name" value="ATP_GRASP"/>
    <property type="match status" value="1"/>
</dbReference>
<dbReference type="Gene3D" id="3.30.470.20">
    <property type="entry name" value="ATP-grasp fold, B domain"/>
    <property type="match status" value="1"/>
</dbReference>
<keyword evidence="1" id="KW-0547">Nucleotide-binding</keyword>